<dbReference type="SUPFAM" id="SSF64005">
    <property type="entry name" value="Undecaprenyl diphosphate synthase"/>
    <property type="match status" value="1"/>
</dbReference>
<dbReference type="Gene3D" id="3.40.1180.10">
    <property type="entry name" value="Decaprenyl diphosphate synthase-like"/>
    <property type="match status" value="1"/>
</dbReference>
<evidence type="ECO:0008006" key="4">
    <source>
        <dbReference type="Google" id="ProtNLM"/>
    </source>
</evidence>
<comment type="cofactor">
    <cofactor evidence="1">
        <name>Mg(2+)</name>
        <dbReference type="ChEBI" id="CHEBI:18420"/>
    </cofactor>
</comment>
<proteinExistence type="predicted"/>
<feature type="non-terminal residue" evidence="3">
    <location>
        <position position="1"/>
    </location>
</feature>
<dbReference type="EMBL" id="BARW01017105">
    <property type="protein sequence ID" value="GAI98895.1"/>
    <property type="molecule type" value="Genomic_DNA"/>
</dbReference>
<dbReference type="Pfam" id="PF01255">
    <property type="entry name" value="Prenyltransf"/>
    <property type="match status" value="1"/>
</dbReference>
<dbReference type="CDD" id="cd00475">
    <property type="entry name" value="Cis_IPPS"/>
    <property type="match status" value="1"/>
</dbReference>
<evidence type="ECO:0000313" key="3">
    <source>
        <dbReference type="EMBL" id="GAI98895.1"/>
    </source>
</evidence>
<name>X1UG85_9ZZZZ</name>
<dbReference type="GO" id="GO:0016094">
    <property type="term" value="P:polyprenol biosynthetic process"/>
    <property type="evidence" value="ECO:0007669"/>
    <property type="project" value="TreeGrafter"/>
</dbReference>
<accession>X1UG85</accession>
<dbReference type="PANTHER" id="PTHR10291:SF0">
    <property type="entry name" value="DEHYDRODOLICHYL DIPHOSPHATE SYNTHASE 2"/>
    <property type="match status" value="1"/>
</dbReference>
<comment type="caution">
    <text evidence="3">The sequence shown here is derived from an EMBL/GenBank/DDBJ whole genome shotgun (WGS) entry which is preliminary data.</text>
</comment>
<evidence type="ECO:0000256" key="1">
    <source>
        <dbReference type="ARBA" id="ARBA00001946"/>
    </source>
</evidence>
<dbReference type="InterPro" id="IPR001441">
    <property type="entry name" value="UPP_synth-like"/>
</dbReference>
<protein>
    <recommendedName>
        <fullName evidence="4">Di-trans,poly-cis-decaprenylcistransferase</fullName>
    </recommendedName>
</protein>
<dbReference type="GO" id="GO:0045547">
    <property type="term" value="F:ditrans,polycis-polyprenyl diphosphate synthase [(2E,6E)-farnesyl diphosphate specific] activity"/>
    <property type="evidence" value="ECO:0007669"/>
    <property type="project" value="TreeGrafter"/>
</dbReference>
<keyword evidence="2" id="KW-0808">Transferase</keyword>
<organism evidence="3">
    <name type="scientific">marine sediment metagenome</name>
    <dbReference type="NCBI Taxonomy" id="412755"/>
    <lineage>
        <taxon>unclassified sequences</taxon>
        <taxon>metagenomes</taxon>
        <taxon>ecological metagenomes</taxon>
    </lineage>
</organism>
<dbReference type="InterPro" id="IPR018520">
    <property type="entry name" value="UPP_synth-like_CS"/>
</dbReference>
<dbReference type="AlphaFoldDB" id="X1UG85"/>
<dbReference type="NCBIfam" id="TIGR00055">
    <property type="entry name" value="uppS"/>
    <property type="match status" value="1"/>
</dbReference>
<sequence>GDNWKRSKGEVNNLFNLLALWIKKDTAWLHKRNVRLRHIGRISELPDYLQLAIKEAGELTKNNSGMTLSLAFSYTGRGEIVDAIHNWLADKDAPSYLDEKVFSRYLYTDGMPDVDLLIRTGGEFRLSNFMLWQTAYSEFFFSEALWPDFDETELNKALEIYNQRQRRFGGD</sequence>
<reference evidence="3" key="1">
    <citation type="journal article" date="2014" name="Front. Microbiol.">
        <title>High frequency of phylogenetically diverse reductive dehalogenase-homologous genes in deep subseafloor sedimentary metagenomes.</title>
        <authorList>
            <person name="Kawai M."/>
            <person name="Futagami T."/>
            <person name="Toyoda A."/>
            <person name="Takaki Y."/>
            <person name="Nishi S."/>
            <person name="Hori S."/>
            <person name="Arai W."/>
            <person name="Tsubouchi T."/>
            <person name="Morono Y."/>
            <person name="Uchiyama I."/>
            <person name="Ito T."/>
            <person name="Fujiyama A."/>
            <person name="Inagaki F."/>
            <person name="Takami H."/>
        </authorList>
    </citation>
    <scope>NUCLEOTIDE SEQUENCE</scope>
    <source>
        <strain evidence="3">Expedition CK06-06</strain>
    </source>
</reference>
<gene>
    <name evidence="3" type="ORF">S12H4_29626</name>
</gene>
<dbReference type="PANTHER" id="PTHR10291">
    <property type="entry name" value="DEHYDRODOLICHYL DIPHOSPHATE SYNTHASE FAMILY MEMBER"/>
    <property type="match status" value="1"/>
</dbReference>
<dbReference type="PROSITE" id="PS01066">
    <property type="entry name" value="UPP_SYNTHASE"/>
    <property type="match status" value="1"/>
</dbReference>
<evidence type="ECO:0000256" key="2">
    <source>
        <dbReference type="ARBA" id="ARBA00022679"/>
    </source>
</evidence>
<dbReference type="InterPro" id="IPR036424">
    <property type="entry name" value="UPP_synth-like_sf"/>
</dbReference>